<evidence type="ECO:0000259" key="2">
    <source>
        <dbReference type="Pfam" id="PF15902"/>
    </source>
</evidence>
<dbReference type="eggNOG" id="COG4447">
    <property type="taxonomic scope" value="Bacteria"/>
</dbReference>
<gene>
    <name evidence="3" type="ORF">RB2654_15766</name>
</gene>
<dbReference type="InterPro" id="IPR031778">
    <property type="entry name" value="Sortilin_N"/>
</dbReference>
<evidence type="ECO:0000256" key="1">
    <source>
        <dbReference type="ARBA" id="ARBA00022737"/>
    </source>
</evidence>
<proteinExistence type="predicted"/>
<dbReference type="Proteomes" id="UP000002931">
    <property type="component" value="Unassembled WGS sequence"/>
</dbReference>
<accession>A3VC87</accession>
<dbReference type="InterPro" id="IPR052025">
    <property type="entry name" value="Xyloglucanase_GH74"/>
</dbReference>
<protein>
    <recommendedName>
        <fullName evidence="2">Sortilin N-terminal domain-containing protein</fullName>
    </recommendedName>
</protein>
<dbReference type="GO" id="GO:0010411">
    <property type="term" value="P:xyloglucan metabolic process"/>
    <property type="evidence" value="ECO:0007669"/>
    <property type="project" value="TreeGrafter"/>
</dbReference>
<name>A3VC87_9RHOB</name>
<evidence type="ECO:0000313" key="4">
    <source>
        <dbReference type="Proteomes" id="UP000002931"/>
    </source>
</evidence>
<dbReference type="EMBL" id="AAMT01000002">
    <property type="protein sequence ID" value="EAQ14141.1"/>
    <property type="molecule type" value="Genomic_DNA"/>
</dbReference>
<dbReference type="STRING" id="314271.RB2654_15766"/>
<organism evidence="3 4">
    <name type="scientific">Maritimibacter alkaliphilus HTCC2654</name>
    <dbReference type="NCBI Taxonomy" id="314271"/>
    <lineage>
        <taxon>Bacteria</taxon>
        <taxon>Pseudomonadati</taxon>
        <taxon>Pseudomonadota</taxon>
        <taxon>Alphaproteobacteria</taxon>
        <taxon>Rhodobacterales</taxon>
        <taxon>Roseobacteraceae</taxon>
        <taxon>Maritimibacter</taxon>
    </lineage>
</organism>
<sequence length="365" mass="39695">MTSSDDRKTWSLTGPHCDLWPINHVVGDPKTGHLWAGGGGEWTGAGIWRSTDDGETWTLSQLSNGMMAEWAANDPGFAEMIGGVPPEAPFPNDLVSIWSLTCAHGTVYAGSKPAHFFKSTDGGATWDRVPGLTNHPTRESWNPGGAGLTLHTMLPHPTKPGHMTIAISAAGVFTTEDDGETWERSNRLDNAENPKQHDHEHTREIGHCVHNMMRAPSDDGLIYQQNHHGVFRSNDGGQNWHDITEGLPSSFGFPIAVHPQDPQTIWTIPLNGDIQGRFPPDAKAAVWRSTDAGETWEAMREGLPQENCFFTVLRQAMAVDSSSNGGVYFGTNTGSIFATTDAGETWVEIAQHLPTVLSVETLETA</sequence>
<dbReference type="InterPro" id="IPR015943">
    <property type="entry name" value="WD40/YVTN_repeat-like_dom_sf"/>
</dbReference>
<dbReference type="CDD" id="cd15482">
    <property type="entry name" value="Sialidase_non-viral"/>
    <property type="match status" value="2"/>
</dbReference>
<dbReference type="PANTHER" id="PTHR43739:SF5">
    <property type="entry name" value="EXO-ALPHA-SIALIDASE"/>
    <property type="match status" value="1"/>
</dbReference>
<reference evidence="3 4" key="1">
    <citation type="journal article" date="2010" name="J. Bacteriol.">
        <title>Genome sequences of Pelagibaca bermudensis HTCC2601T and Maritimibacter alkaliphilus HTCC2654T, the type strains of two marine Roseobacter genera.</title>
        <authorList>
            <person name="Thrash J.C."/>
            <person name="Cho J.C."/>
            <person name="Ferriera S."/>
            <person name="Johnson J."/>
            <person name="Vergin K.L."/>
            <person name="Giovannoni S.J."/>
        </authorList>
    </citation>
    <scope>NUCLEOTIDE SEQUENCE [LARGE SCALE GENOMIC DNA]</scope>
    <source>
        <strain evidence="3 4">HTCC2654</strain>
    </source>
</reference>
<keyword evidence="4" id="KW-1185">Reference proteome</keyword>
<dbReference type="HOGENOM" id="CLU_058803_2_0_5"/>
<dbReference type="PANTHER" id="PTHR43739">
    <property type="entry name" value="XYLOGLUCANASE (EUROFUNG)"/>
    <property type="match status" value="1"/>
</dbReference>
<keyword evidence="1" id="KW-0677">Repeat</keyword>
<dbReference type="AlphaFoldDB" id="A3VC87"/>
<comment type="caution">
    <text evidence="3">The sequence shown here is derived from an EMBL/GenBank/DDBJ whole genome shotgun (WGS) entry which is preliminary data.</text>
</comment>
<dbReference type="Pfam" id="PF15902">
    <property type="entry name" value="Sortilin-Vps10"/>
    <property type="match status" value="1"/>
</dbReference>
<dbReference type="Gene3D" id="2.130.10.10">
    <property type="entry name" value="YVTN repeat-like/Quinoprotein amine dehydrogenase"/>
    <property type="match status" value="1"/>
</dbReference>
<dbReference type="SUPFAM" id="SSF110296">
    <property type="entry name" value="Oligoxyloglucan reducing end-specific cellobiohydrolase"/>
    <property type="match status" value="1"/>
</dbReference>
<feature type="domain" description="Sortilin N-terminal" evidence="2">
    <location>
        <begin position="172"/>
        <end position="311"/>
    </location>
</feature>
<evidence type="ECO:0000313" key="3">
    <source>
        <dbReference type="EMBL" id="EAQ14141.1"/>
    </source>
</evidence>